<sequence>MGQLGGALEPKKILQPQVHEMSCIAAILSIVNLPLLLQHI</sequence>
<accession>A0A2C9WJ90</accession>
<dbReference type="EMBL" id="CM004387">
    <property type="protein sequence ID" value="OAY60233.1"/>
    <property type="molecule type" value="Genomic_DNA"/>
</dbReference>
<evidence type="ECO:0000313" key="1">
    <source>
        <dbReference type="EMBL" id="OAY60233.1"/>
    </source>
</evidence>
<reference evidence="1" key="1">
    <citation type="submission" date="2016-02" db="EMBL/GenBank/DDBJ databases">
        <title>WGS assembly of Manihot esculenta.</title>
        <authorList>
            <person name="Bredeson J.V."/>
            <person name="Prochnik S.E."/>
            <person name="Lyons J.B."/>
            <person name="Schmutz J."/>
            <person name="Grimwood J."/>
            <person name="Vrebalov J."/>
            <person name="Bart R.S."/>
            <person name="Amuge T."/>
            <person name="Ferguson M.E."/>
            <person name="Green R."/>
            <person name="Putnam N."/>
            <person name="Stites J."/>
            <person name="Rounsley S."/>
            <person name="Rokhsar D.S."/>
        </authorList>
    </citation>
    <scope>NUCLEOTIDE SEQUENCE [LARGE SCALE GENOMIC DNA]</scope>
    <source>
        <tissue evidence="1">Leaf</tissue>
    </source>
</reference>
<protein>
    <submittedName>
        <fullName evidence="1">Uncharacterized protein</fullName>
    </submittedName>
</protein>
<organism evidence="1">
    <name type="scientific">Manihot esculenta</name>
    <name type="common">Cassava</name>
    <name type="synonym">Jatropha manihot</name>
    <dbReference type="NCBI Taxonomy" id="3983"/>
    <lineage>
        <taxon>Eukaryota</taxon>
        <taxon>Viridiplantae</taxon>
        <taxon>Streptophyta</taxon>
        <taxon>Embryophyta</taxon>
        <taxon>Tracheophyta</taxon>
        <taxon>Spermatophyta</taxon>
        <taxon>Magnoliopsida</taxon>
        <taxon>eudicotyledons</taxon>
        <taxon>Gunneridae</taxon>
        <taxon>Pentapetalae</taxon>
        <taxon>rosids</taxon>
        <taxon>fabids</taxon>
        <taxon>Malpighiales</taxon>
        <taxon>Euphorbiaceae</taxon>
        <taxon>Crotonoideae</taxon>
        <taxon>Manihoteae</taxon>
        <taxon>Manihot</taxon>
    </lineage>
</organism>
<dbReference type="AlphaFoldDB" id="A0A2C9WJ90"/>
<gene>
    <name evidence="1" type="ORF">MANES_01G096900</name>
</gene>
<proteinExistence type="predicted"/>
<name>A0A2C9WJ90_MANES</name>